<evidence type="ECO:0000313" key="4">
    <source>
        <dbReference type="Proteomes" id="UP000288361"/>
    </source>
</evidence>
<dbReference type="EMBL" id="PIQA01000001">
    <property type="protein sequence ID" value="RUO68030.1"/>
    <property type="molecule type" value="Genomic_DNA"/>
</dbReference>
<dbReference type="Pfam" id="PF12339">
    <property type="entry name" value="DNAJ_related"/>
    <property type="match status" value="1"/>
</dbReference>
<evidence type="ECO:0000259" key="2">
    <source>
        <dbReference type="PROSITE" id="PS50076"/>
    </source>
</evidence>
<evidence type="ECO:0000313" key="3">
    <source>
        <dbReference type="EMBL" id="RUO68030.1"/>
    </source>
</evidence>
<dbReference type="SMART" id="SM00271">
    <property type="entry name" value="DnaJ"/>
    <property type="match status" value="1"/>
</dbReference>
<protein>
    <submittedName>
        <fullName evidence="3">Molecular chaperone DnaJ</fullName>
    </submittedName>
</protein>
<dbReference type="InterPro" id="IPR021059">
    <property type="entry name" value="DnaJ-related_N"/>
</dbReference>
<dbReference type="RefSeq" id="WP_126751654.1">
    <property type="nucleotide sequence ID" value="NZ_JBHUMT010000016.1"/>
</dbReference>
<dbReference type="Pfam" id="PF00226">
    <property type="entry name" value="DnaJ"/>
    <property type="match status" value="1"/>
</dbReference>
<feature type="domain" description="J" evidence="2">
    <location>
        <begin position="144"/>
        <end position="197"/>
    </location>
</feature>
<dbReference type="SUPFAM" id="SSF46565">
    <property type="entry name" value="Chaperone J-domain"/>
    <property type="match status" value="1"/>
</dbReference>
<dbReference type="Gene3D" id="1.10.287.110">
    <property type="entry name" value="DnaJ domain"/>
    <property type="match status" value="1"/>
</dbReference>
<reference evidence="3 4" key="1">
    <citation type="journal article" date="2011" name="Front. Microbiol.">
        <title>Genomic signatures of strain selection and enhancement in Bacillus atrophaeus var. globigii, a historical biowarfare simulant.</title>
        <authorList>
            <person name="Gibbons H.S."/>
            <person name="Broomall S.M."/>
            <person name="McNew L.A."/>
            <person name="Daligault H."/>
            <person name="Chapman C."/>
            <person name="Bruce D."/>
            <person name="Karavis M."/>
            <person name="Krepps M."/>
            <person name="McGregor P.A."/>
            <person name="Hong C."/>
            <person name="Park K.H."/>
            <person name="Akmal A."/>
            <person name="Feldman A."/>
            <person name="Lin J.S."/>
            <person name="Chang W.E."/>
            <person name="Higgs B.W."/>
            <person name="Demirev P."/>
            <person name="Lindquist J."/>
            <person name="Liem A."/>
            <person name="Fochler E."/>
            <person name="Read T.D."/>
            <person name="Tapia R."/>
            <person name="Johnson S."/>
            <person name="Bishop-Lilly K.A."/>
            <person name="Detter C."/>
            <person name="Han C."/>
            <person name="Sozhamannan S."/>
            <person name="Rosenzweig C.N."/>
            <person name="Skowronski E.W."/>
        </authorList>
    </citation>
    <scope>NUCLEOTIDE SEQUENCE [LARGE SCALE GENOMIC DNA]</scope>
    <source>
        <strain evidence="3 4">TPS4-2</strain>
    </source>
</reference>
<sequence length="197" mass="23421">MEEDIEILIQILAECLDSQHHWTEHQLIEALQAEPYQFFDKAALRDPLNLFQTHFILFHSLYKLRERWRLQKKYELFIHTLNIECQPWRQGEETLAENDSLAEYYLDLSQLSSTSETDVESMLNDFWERMGQDFSTKQLMPTDEACEVMELIPPLTEKQVKKQYRRLVHKYHPDKGGSVAKMQNVQKAYRAILVSLN</sequence>
<evidence type="ECO:0000256" key="1">
    <source>
        <dbReference type="ARBA" id="ARBA00023186"/>
    </source>
</evidence>
<keyword evidence="1" id="KW-0143">Chaperone</keyword>
<dbReference type="PROSITE" id="PS50076">
    <property type="entry name" value="DNAJ_2"/>
    <property type="match status" value="1"/>
</dbReference>
<dbReference type="Proteomes" id="UP000288361">
    <property type="component" value="Unassembled WGS sequence"/>
</dbReference>
<dbReference type="InterPro" id="IPR001623">
    <property type="entry name" value="DnaJ_domain"/>
</dbReference>
<dbReference type="AlphaFoldDB" id="A0A432YXI0"/>
<dbReference type="InterPro" id="IPR036869">
    <property type="entry name" value="J_dom_sf"/>
</dbReference>
<comment type="caution">
    <text evidence="3">The sequence shown here is derived from an EMBL/GenBank/DDBJ whole genome shotgun (WGS) entry which is preliminary data.</text>
</comment>
<accession>A0A432YXI0</accession>
<dbReference type="CDD" id="cd06257">
    <property type="entry name" value="DnaJ"/>
    <property type="match status" value="1"/>
</dbReference>
<gene>
    <name evidence="3" type="ORF">CWI73_04000</name>
</gene>
<proteinExistence type="predicted"/>
<name>A0A432YXI0_9GAMM</name>
<organism evidence="3 4">
    <name type="scientific">Idiomarina piscisalsi</name>
    <dbReference type="NCBI Taxonomy" id="1096243"/>
    <lineage>
        <taxon>Bacteria</taxon>
        <taxon>Pseudomonadati</taxon>
        <taxon>Pseudomonadota</taxon>
        <taxon>Gammaproteobacteria</taxon>
        <taxon>Alteromonadales</taxon>
        <taxon>Idiomarinaceae</taxon>
        <taxon>Idiomarina</taxon>
    </lineage>
</organism>